<comment type="caution">
    <text evidence="1">The sequence shown here is derived from an EMBL/GenBank/DDBJ whole genome shotgun (WGS) entry which is preliminary data.</text>
</comment>
<dbReference type="EMBL" id="CM042014">
    <property type="protein sequence ID" value="KAI3720707.1"/>
    <property type="molecule type" value="Genomic_DNA"/>
</dbReference>
<keyword evidence="2" id="KW-1185">Reference proteome</keyword>
<dbReference type="Proteomes" id="UP001055811">
    <property type="component" value="Linkage Group LG06"/>
</dbReference>
<gene>
    <name evidence="1" type="ORF">L2E82_31699</name>
</gene>
<accession>A0ACB9BE92</accession>
<reference evidence="2" key="1">
    <citation type="journal article" date="2022" name="Mol. Ecol. Resour.">
        <title>The genomes of chicory, endive, great burdock and yacon provide insights into Asteraceae palaeo-polyploidization history and plant inulin production.</title>
        <authorList>
            <person name="Fan W."/>
            <person name="Wang S."/>
            <person name="Wang H."/>
            <person name="Wang A."/>
            <person name="Jiang F."/>
            <person name="Liu H."/>
            <person name="Zhao H."/>
            <person name="Xu D."/>
            <person name="Zhang Y."/>
        </authorList>
    </citation>
    <scope>NUCLEOTIDE SEQUENCE [LARGE SCALE GENOMIC DNA]</scope>
    <source>
        <strain evidence="2">cv. Punajuju</strain>
    </source>
</reference>
<protein>
    <submittedName>
        <fullName evidence="1">Uncharacterized protein</fullName>
    </submittedName>
</protein>
<sequence length="590" mass="67181">MARRPRKPGVELGIKRQDTATFETKKIVDAPLKKRRLLHQSPSSPPCIHGDGVLPPGPRTPSFHHEDPSQRYRSNSLSQSQKTKSKTRLRNSNVSKLTKVDDFSGIELLATAACSSFLDDNTDHVKDEKVLKEVIVPNESDVTQNLQDNGNQKAAPSSKGLRLHWDLNTVMDDWEEPCDELLTGPHSQENSSEGVKSNLEGYESKFTEGVPEKCELIEESCSQEVTGTKTIASKTSDCESSGSKSDVADSSIQQPVSEEVMQCGSQSPKLCKSYCDNKLTSEDQPSECCGSNVTQDEKIEVGYDSPFEDGELREPKKETVSYESDNTCKDDLGTIENAFSEKVDHGQTTEDQSSSLVKEALPNNDTAHVAQVEESDCGSGKEASGRNRSPKNVTRNYSNIGTSYSRSWRDKVCFQDEHYRPKNVSRNYSPRDGYSYQNRRSSPSERNSGYDVHRVPNRYRFHDSYLERKVRCYSPKRRSRSRSRSGSPIAWNFQKRKNLDVTQSPDRVSPERSSKCYDEQKFTDGDFRDKRRSMIRRNQRFESIGYHERFKSDDHFRFTERSGRFLREDKHKENSGAIRKHDGHYENVRR</sequence>
<evidence type="ECO:0000313" key="2">
    <source>
        <dbReference type="Proteomes" id="UP001055811"/>
    </source>
</evidence>
<evidence type="ECO:0000313" key="1">
    <source>
        <dbReference type="EMBL" id="KAI3720707.1"/>
    </source>
</evidence>
<organism evidence="1 2">
    <name type="scientific">Cichorium intybus</name>
    <name type="common">Chicory</name>
    <dbReference type="NCBI Taxonomy" id="13427"/>
    <lineage>
        <taxon>Eukaryota</taxon>
        <taxon>Viridiplantae</taxon>
        <taxon>Streptophyta</taxon>
        <taxon>Embryophyta</taxon>
        <taxon>Tracheophyta</taxon>
        <taxon>Spermatophyta</taxon>
        <taxon>Magnoliopsida</taxon>
        <taxon>eudicotyledons</taxon>
        <taxon>Gunneridae</taxon>
        <taxon>Pentapetalae</taxon>
        <taxon>asterids</taxon>
        <taxon>campanulids</taxon>
        <taxon>Asterales</taxon>
        <taxon>Asteraceae</taxon>
        <taxon>Cichorioideae</taxon>
        <taxon>Cichorieae</taxon>
        <taxon>Cichoriinae</taxon>
        <taxon>Cichorium</taxon>
    </lineage>
</organism>
<proteinExistence type="predicted"/>
<name>A0ACB9BE92_CICIN</name>
<reference evidence="1 2" key="2">
    <citation type="journal article" date="2022" name="Mol. Ecol. Resour.">
        <title>The genomes of chicory, endive, great burdock and yacon provide insights into Asteraceae paleo-polyploidization history and plant inulin production.</title>
        <authorList>
            <person name="Fan W."/>
            <person name="Wang S."/>
            <person name="Wang H."/>
            <person name="Wang A."/>
            <person name="Jiang F."/>
            <person name="Liu H."/>
            <person name="Zhao H."/>
            <person name="Xu D."/>
            <person name="Zhang Y."/>
        </authorList>
    </citation>
    <scope>NUCLEOTIDE SEQUENCE [LARGE SCALE GENOMIC DNA]</scope>
    <source>
        <strain evidence="2">cv. Punajuju</strain>
        <tissue evidence="1">Leaves</tissue>
    </source>
</reference>